<evidence type="ECO:0000256" key="1">
    <source>
        <dbReference type="ARBA" id="ARBA00004571"/>
    </source>
</evidence>
<evidence type="ECO:0000256" key="2">
    <source>
        <dbReference type="ARBA" id="ARBA00022448"/>
    </source>
</evidence>
<dbReference type="PANTHER" id="PTHR30069:SF53">
    <property type="entry name" value="COLICIN I RECEPTOR-RELATED"/>
    <property type="match status" value="1"/>
</dbReference>
<protein>
    <submittedName>
        <fullName evidence="10">TonB-dependent receptor</fullName>
    </submittedName>
</protein>
<keyword evidence="3" id="KW-1134">Transmembrane beta strand</keyword>
<gene>
    <name evidence="10" type="ORF">WB403_49100</name>
</gene>
<dbReference type="InterPro" id="IPR036942">
    <property type="entry name" value="Beta-barrel_TonB_sf"/>
</dbReference>
<keyword evidence="10" id="KW-0675">Receptor</keyword>
<dbReference type="EMBL" id="JBBAYM010000164">
    <property type="protein sequence ID" value="MEI5617066.1"/>
    <property type="molecule type" value="Genomic_DNA"/>
</dbReference>
<comment type="caution">
    <text evidence="10">The sequence shown here is derived from an EMBL/GenBank/DDBJ whole genome shotgun (WGS) entry which is preliminary data.</text>
</comment>
<dbReference type="RefSeq" id="WP_336558983.1">
    <property type="nucleotide sequence ID" value="NZ_JBBAYM010000164.1"/>
</dbReference>
<evidence type="ECO:0000256" key="5">
    <source>
        <dbReference type="ARBA" id="ARBA00022729"/>
    </source>
</evidence>
<dbReference type="InterPro" id="IPR039426">
    <property type="entry name" value="TonB-dep_rcpt-like"/>
</dbReference>
<keyword evidence="6" id="KW-0798">TonB box</keyword>
<keyword evidence="7" id="KW-0472">Membrane</keyword>
<name>A0ABU8GX88_9ACTN</name>
<evidence type="ECO:0000256" key="3">
    <source>
        <dbReference type="ARBA" id="ARBA00022452"/>
    </source>
</evidence>
<keyword evidence="5" id="KW-0732">Signal</keyword>
<evidence type="ECO:0000256" key="4">
    <source>
        <dbReference type="ARBA" id="ARBA00022692"/>
    </source>
</evidence>
<keyword evidence="8" id="KW-0998">Cell outer membrane</keyword>
<reference evidence="10 11" key="1">
    <citation type="submission" date="2024-03" db="EMBL/GenBank/DDBJ databases">
        <title>First Report of Pectobacterium brasiliscabiei causing potato scab in china.</title>
        <authorList>
            <person name="Handique U."/>
        </authorList>
    </citation>
    <scope>NUCLEOTIDE SEQUENCE [LARGE SCALE GENOMIC DNA]</scope>
    <source>
        <strain evidence="10 11">ZRIMU1503</strain>
    </source>
</reference>
<dbReference type="InterPro" id="IPR000531">
    <property type="entry name" value="Beta-barrel_TonB"/>
</dbReference>
<proteinExistence type="predicted"/>
<keyword evidence="4" id="KW-0812">Transmembrane</keyword>
<evidence type="ECO:0000256" key="8">
    <source>
        <dbReference type="ARBA" id="ARBA00023237"/>
    </source>
</evidence>
<evidence type="ECO:0000259" key="9">
    <source>
        <dbReference type="Pfam" id="PF00593"/>
    </source>
</evidence>
<dbReference type="SUPFAM" id="SSF56935">
    <property type="entry name" value="Porins"/>
    <property type="match status" value="1"/>
</dbReference>
<dbReference type="PANTHER" id="PTHR30069">
    <property type="entry name" value="TONB-DEPENDENT OUTER MEMBRANE RECEPTOR"/>
    <property type="match status" value="1"/>
</dbReference>
<feature type="non-terminal residue" evidence="10">
    <location>
        <position position="101"/>
    </location>
</feature>
<sequence>MSPRLYGVYNVNDSWTVKGGISTGYKTPKTTDLYDGITGFGGQGTSPFAGNPELEPETSVNSEIALYWNSLEGTHNFNITYYNTKFEDKIASGDTIFSCEQ</sequence>
<accession>A0ABU8GX88</accession>
<keyword evidence="11" id="KW-1185">Reference proteome</keyword>
<dbReference type="Proteomes" id="UP001365781">
    <property type="component" value="Unassembled WGS sequence"/>
</dbReference>
<dbReference type="Gene3D" id="2.40.170.20">
    <property type="entry name" value="TonB-dependent receptor, beta-barrel domain"/>
    <property type="match status" value="1"/>
</dbReference>
<organism evidence="10 11">
    <name type="scientific">Streptomyces brasiliscabiei</name>
    <dbReference type="NCBI Taxonomy" id="2736302"/>
    <lineage>
        <taxon>Bacteria</taxon>
        <taxon>Bacillati</taxon>
        <taxon>Actinomycetota</taxon>
        <taxon>Actinomycetes</taxon>
        <taxon>Kitasatosporales</taxon>
        <taxon>Streptomycetaceae</taxon>
        <taxon>Streptomyces</taxon>
    </lineage>
</organism>
<comment type="subcellular location">
    <subcellularLocation>
        <location evidence="1">Cell outer membrane</location>
        <topology evidence="1">Multi-pass membrane protein</topology>
    </subcellularLocation>
</comment>
<evidence type="ECO:0000256" key="6">
    <source>
        <dbReference type="ARBA" id="ARBA00023077"/>
    </source>
</evidence>
<keyword evidence="2" id="KW-0813">Transport</keyword>
<evidence type="ECO:0000313" key="11">
    <source>
        <dbReference type="Proteomes" id="UP001365781"/>
    </source>
</evidence>
<evidence type="ECO:0000256" key="7">
    <source>
        <dbReference type="ARBA" id="ARBA00023136"/>
    </source>
</evidence>
<dbReference type="Pfam" id="PF00593">
    <property type="entry name" value="TonB_dep_Rec_b-barrel"/>
    <property type="match status" value="1"/>
</dbReference>
<evidence type="ECO:0000313" key="10">
    <source>
        <dbReference type="EMBL" id="MEI5617066.1"/>
    </source>
</evidence>
<feature type="domain" description="TonB-dependent receptor-like beta-barrel" evidence="9">
    <location>
        <begin position="2"/>
        <end position="95"/>
    </location>
</feature>